<dbReference type="GO" id="GO:0006383">
    <property type="term" value="P:transcription by RNA polymerase III"/>
    <property type="evidence" value="ECO:0007669"/>
    <property type="project" value="InterPro"/>
</dbReference>
<dbReference type="AlphaFoldDB" id="A0A409YMU9"/>
<dbReference type="SMART" id="SM00028">
    <property type="entry name" value="TPR"/>
    <property type="match status" value="6"/>
</dbReference>
<feature type="compositionally biased region" description="Low complexity" evidence="2">
    <location>
        <begin position="606"/>
        <end position="617"/>
    </location>
</feature>
<dbReference type="Proteomes" id="UP000284842">
    <property type="component" value="Unassembled WGS sequence"/>
</dbReference>
<dbReference type="FunCoup" id="A0A409YMU9">
    <property type="interactions" value="633"/>
</dbReference>
<feature type="compositionally biased region" description="Polar residues" evidence="2">
    <location>
        <begin position="627"/>
        <end position="656"/>
    </location>
</feature>
<feature type="region of interest" description="Disordered" evidence="2">
    <location>
        <begin position="937"/>
        <end position="989"/>
    </location>
</feature>
<keyword evidence="4" id="KW-1185">Reference proteome</keyword>
<feature type="compositionally biased region" description="Acidic residues" evidence="2">
    <location>
        <begin position="48"/>
        <end position="59"/>
    </location>
</feature>
<dbReference type="InterPro" id="IPR011990">
    <property type="entry name" value="TPR-like_helical_dom_sf"/>
</dbReference>
<evidence type="ECO:0000313" key="4">
    <source>
        <dbReference type="Proteomes" id="UP000284842"/>
    </source>
</evidence>
<dbReference type="EMBL" id="NHTK01000957">
    <property type="protein sequence ID" value="PPR04352.1"/>
    <property type="molecule type" value="Genomic_DNA"/>
</dbReference>
<evidence type="ECO:0000313" key="3">
    <source>
        <dbReference type="EMBL" id="PPR04352.1"/>
    </source>
</evidence>
<proteinExistence type="predicted"/>
<gene>
    <name evidence="3" type="ORF">CVT24_013204</name>
</gene>
<dbReference type="Gene3D" id="1.25.40.10">
    <property type="entry name" value="Tetratricopeptide repeat domain"/>
    <property type="match status" value="3"/>
</dbReference>
<accession>A0A409YMU9</accession>
<dbReference type="InterPro" id="IPR019734">
    <property type="entry name" value="TPR_rpt"/>
</dbReference>
<comment type="caution">
    <text evidence="3">The sequence shown here is derived from an EMBL/GenBank/DDBJ whole genome shotgun (WGS) entry which is preliminary data.</text>
</comment>
<feature type="compositionally biased region" description="Acidic residues" evidence="2">
    <location>
        <begin position="1"/>
        <end position="12"/>
    </location>
</feature>
<protein>
    <submittedName>
        <fullName evidence="3">Uncharacterized protein</fullName>
    </submittedName>
</protein>
<name>A0A409YMU9_9AGAR</name>
<dbReference type="PANTHER" id="PTHR23082">
    <property type="entry name" value="TRANSCRIPTION INITIATION FACTOR IIIC TFIIIC , POLYPEPTIDE 3-RELATED"/>
    <property type="match status" value="1"/>
</dbReference>
<reference evidence="3 4" key="1">
    <citation type="journal article" date="2018" name="Evol. Lett.">
        <title>Horizontal gene cluster transfer increased hallucinogenic mushroom diversity.</title>
        <authorList>
            <person name="Reynolds H.T."/>
            <person name="Vijayakumar V."/>
            <person name="Gluck-Thaler E."/>
            <person name="Korotkin H.B."/>
            <person name="Matheny P.B."/>
            <person name="Slot J.C."/>
        </authorList>
    </citation>
    <scope>NUCLEOTIDE SEQUENCE [LARGE SCALE GENOMIC DNA]</scope>
    <source>
        <strain evidence="3 4">2629</strain>
    </source>
</reference>
<feature type="region of interest" description="Disordered" evidence="2">
    <location>
        <begin position="594"/>
        <end position="658"/>
    </location>
</feature>
<evidence type="ECO:0000256" key="1">
    <source>
        <dbReference type="PROSITE-ProRule" id="PRU00339"/>
    </source>
</evidence>
<dbReference type="SUPFAM" id="SSF48452">
    <property type="entry name" value="TPR-like"/>
    <property type="match status" value="3"/>
</dbReference>
<feature type="region of interest" description="Disordered" evidence="2">
    <location>
        <begin position="1"/>
        <end position="77"/>
    </location>
</feature>
<dbReference type="OrthoDB" id="9991317at2759"/>
<dbReference type="GO" id="GO:0000127">
    <property type="term" value="C:transcription factor TFIIIC complex"/>
    <property type="evidence" value="ECO:0007669"/>
    <property type="project" value="TreeGrafter"/>
</dbReference>
<feature type="repeat" description="TPR" evidence="1">
    <location>
        <begin position="222"/>
        <end position="255"/>
    </location>
</feature>
<organism evidence="3 4">
    <name type="scientific">Panaeolus cyanescens</name>
    <dbReference type="NCBI Taxonomy" id="181874"/>
    <lineage>
        <taxon>Eukaryota</taxon>
        <taxon>Fungi</taxon>
        <taxon>Dikarya</taxon>
        <taxon>Basidiomycota</taxon>
        <taxon>Agaricomycotina</taxon>
        <taxon>Agaricomycetes</taxon>
        <taxon>Agaricomycetidae</taxon>
        <taxon>Agaricales</taxon>
        <taxon>Agaricineae</taxon>
        <taxon>Galeropsidaceae</taxon>
        <taxon>Panaeolus</taxon>
    </lineage>
</organism>
<feature type="region of interest" description="Disordered" evidence="2">
    <location>
        <begin position="126"/>
        <end position="150"/>
    </location>
</feature>
<evidence type="ECO:0000256" key="2">
    <source>
        <dbReference type="SAM" id="MobiDB-lite"/>
    </source>
</evidence>
<feature type="compositionally biased region" description="Low complexity" evidence="2">
    <location>
        <begin position="37"/>
        <end position="47"/>
    </location>
</feature>
<sequence length="1132" mass="125120">MAMDVDDDEVVDWTENLNDNEGLSESDAESDTESGNDDSSGSGSGSESESESSDEDEDQDGTRPRRGADGPQDEIDGDFDRLLQNIRQRDFTASASSSGANGNAAFSAGVLTKEWDLTIEQQEAQFKDDLREASGIGRKRRKKGRPTGPVLSHQVKSLIGEGNQAYVDNRLDDAIRIMHEVIRIEPRALAAWSVLASCYQDMGEGKRALQLRIMGAHLGYDPEEWDRLGRESRELGYNQQALYCYRKVYALDPSNVDALWDRASLAREMGEWRTAKGAYLAILKRVPHDLTVLRELHTILVELSEYTLCASLLQDAMDNYMSRYPSGSIIVPAQPQDHHQSSSSSDPAPQTSVLLGGGFTPLFLLLLADLYNVLGQHDMAVHTIRKGTRWHQGRAAERWWDGVEDDREFDLRGWEGKREGLFGSGVGGAGALGHEGDAGELVDGGRGVKPGYHPLDCNARHRLAVARIKMGDEEEGKLHANVVLAEDVLDYSVLFLEIADAYFEKEMYADAKPIYELLGGDSATSSVYVLLQTAACMKNIGELKDAAEVYDHVCLADPSNNDAKMKLAEIYEILGETRKALKLVYEVIDSRKKRKGPQTASHVEDTNNPNATASPPNITSLFPEPNLSRSKSGSSTNQNLTSTNANAPGTSGTTKPRLSPAQLRALEAEKEKQVVKGWKRCQELWRGMTESGASGIVTDDEGGVMQMIMGGDGEESAMEREWMVEAGALVDMFRETRNLFLTSRSNPFAGMFPRSRMKRKVETEADEDRMADRLQLDIEQDAMARRSNKTGGVTVFRGVSFDDWLKLFMQYCFILTKRGQYELAEEILRHIMVSNAYQSLERQNSIRIALITCSIHADQPATTVEQCRKLITTHQFHNEPLRILLASLGSGLKMTDSFITSTLQKHLFREMKLWDAAVRKKGVLRWNALNRRYAMTGGSTGGKKGKEQDESGDEDGTPVPTKHAAGSGTLSASQGAGGGGDATAKGDMPKIPTKENPVIVAIYGQICVAAKSYQSAIFYLLHAYDYYRDDPMICLCLAIASIGRAMQRQSDNRHHLVVQAIAFLSKYRELRATTAAGLYSHAVKHYERVLELADQAGDDMFAREAAFNLSCIFVFTGAVPLADALYKKWLSL</sequence>
<feature type="compositionally biased region" description="Acidic residues" evidence="2">
    <location>
        <begin position="22"/>
        <end position="36"/>
    </location>
</feature>
<dbReference type="PANTHER" id="PTHR23082:SF0">
    <property type="entry name" value="GENERAL TRANSCRIPTION FACTOR 3C POLYPEPTIDE 3"/>
    <property type="match status" value="1"/>
</dbReference>
<dbReference type="InParanoid" id="A0A409YMU9"/>
<feature type="compositionally biased region" description="Low complexity" evidence="2">
    <location>
        <begin position="964"/>
        <end position="974"/>
    </location>
</feature>
<dbReference type="InterPro" id="IPR039340">
    <property type="entry name" value="Tfc4/TFIIIC-102/Sfc4"/>
</dbReference>
<keyword evidence="1" id="KW-0802">TPR repeat</keyword>
<dbReference type="PROSITE" id="PS50005">
    <property type="entry name" value="TPR"/>
    <property type="match status" value="1"/>
</dbReference>
<dbReference type="STRING" id="181874.A0A409YMU9"/>